<gene>
    <name evidence="2" type="ORF">POLS_LOCUS532</name>
</gene>
<reference evidence="2" key="1">
    <citation type="submission" date="2021-07" db="EMBL/GenBank/DDBJ databases">
        <authorList>
            <person name="Branca A.L. A."/>
        </authorList>
    </citation>
    <scope>NUCLEOTIDE SEQUENCE</scope>
</reference>
<evidence type="ECO:0000313" key="2">
    <source>
        <dbReference type="EMBL" id="CAG7953427.1"/>
    </source>
</evidence>
<dbReference type="Proteomes" id="UP001153618">
    <property type="component" value="Unassembled WGS sequence"/>
</dbReference>
<feature type="region of interest" description="Disordered" evidence="1">
    <location>
        <begin position="114"/>
        <end position="156"/>
    </location>
</feature>
<name>A0A9W4HB12_PENOL</name>
<dbReference type="OrthoDB" id="4363173at2759"/>
<accession>A0A9W4HB12</accession>
<dbReference type="AlphaFoldDB" id="A0A9W4HB12"/>
<feature type="compositionally biased region" description="Acidic residues" evidence="1">
    <location>
        <begin position="68"/>
        <end position="78"/>
    </location>
</feature>
<feature type="compositionally biased region" description="Basic residues" evidence="1">
    <location>
        <begin position="118"/>
        <end position="127"/>
    </location>
</feature>
<feature type="region of interest" description="Disordered" evidence="1">
    <location>
        <begin position="1"/>
        <end position="95"/>
    </location>
</feature>
<keyword evidence="3" id="KW-1185">Reference proteome</keyword>
<evidence type="ECO:0000256" key="1">
    <source>
        <dbReference type="SAM" id="MobiDB-lite"/>
    </source>
</evidence>
<protein>
    <submittedName>
        <fullName evidence="2">Uncharacterized protein</fullName>
    </submittedName>
</protein>
<evidence type="ECO:0000313" key="3">
    <source>
        <dbReference type="Proteomes" id="UP001153618"/>
    </source>
</evidence>
<comment type="caution">
    <text evidence="2">The sequence shown here is derived from an EMBL/GenBank/DDBJ whole genome shotgun (WGS) entry which is preliminary data.</text>
</comment>
<dbReference type="EMBL" id="CAJVOS010000007">
    <property type="protein sequence ID" value="CAG7953427.1"/>
    <property type="molecule type" value="Genomic_DNA"/>
</dbReference>
<proteinExistence type="predicted"/>
<feature type="compositionally biased region" description="Basic residues" evidence="1">
    <location>
        <begin position="1"/>
        <end position="11"/>
    </location>
</feature>
<sequence>MPPKKGTRKRKADPPKEPEPSEVSSVASDPPPKKPKGLGFRAESIPPLSLEDLEGSTVKKKQPPGLGSDDDTEIEDVEQTTRTRVTEGPGPVNPDQFANYVSYNMLYHSAGVAPAIQKRQRPPRQQRWKNPNKEPITKASDTPDGWNPNEPDLDPDDVDAQIDRCFERIDDNIMPNFFEIRLEQYLRMRKARKEIADSQPKGLDPEVVQRLHHLSAIQNQLQTRGDPDDQLPNVRALLKAYRGGDLKVSRGMVTYWSEGVQLNKPEMFNRELHEKMIRENDATRSFWVEGILQQTPQHLGHIAAYLCYNDARAVQIPIKVTTSTDYLFPHQVQSVDFEALHDTGADMMAIPAPKFEQIEAMGTKAVLYGYSVMEVVGGNAFLFQDR</sequence>
<organism evidence="2 3">
    <name type="scientific">Penicillium olsonii</name>
    <dbReference type="NCBI Taxonomy" id="99116"/>
    <lineage>
        <taxon>Eukaryota</taxon>
        <taxon>Fungi</taxon>
        <taxon>Dikarya</taxon>
        <taxon>Ascomycota</taxon>
        <taxon>Pezizomycotina</taxon>
        <taxon>Eurotiomycetes</taxon>
        <taxon>Eurotiomycetidae</taxon>
        <taxon>Eurotiales</taxon>
        <taxon>Aspergillaceae</taxon>
        <taxon>Penicillium</taxon>
    </lineage>
</organism>